<dbReference type="InterPro" id="IPR040151">
    <property type="entry name" value="Gfd2/YDR514C-like"/>
</dbReference>
<dbReference type="Proteomes" id="UP000801428">
    <property type="component" value="Unassembled WGS sequence"/>
</dbReference>
<dbReference type="InterPro" id="IPR048519">
    <property type="entry name" value="Gfd2/YDR514C-like_C"/>
</dbReference>
<name>A0A9P4W8V1_CURKU</name>
<feature type="compositionally biased region" description="Basic and acidic residues" evidence="1">
    <location>
        <begin position="353"/>
        <end position="370"/>
    </location>
</feature>
<dbReference type="Pfam" id="PF21762">
    <property type="entry name" value="DEDDh_C"/>
    <property type="match status" value="1"/>
</dbReference>
<organism evidence="3 4">
    <name type="scientific">Curvularia kusanoi</name>
    <name type="common">Cochliobolus kusanoi</name>
    <dbReference type="NCBI Taxonomy" id="90978"/>
    <lineage>
        <taxon>Eukaryota</taxon>
        <taxon>Fungi</taxon>
        <taxon>Dikarya</taxon>
        <taxon>Ascomycota</taxon>
        <taxon>Pezizomycotina</taxon>
        <taxon>Dothideomycetes</taxon>
        <taxon>Pleosporomycetidae</taxon>
        <taxon>Pleosporales</taxon>
        <taxon>Pleosporineae</taxon>
        <taxon>Pleosporaceae</taxon>
        <taxon>Curvularia</taxon>
    </lineage>
</organism>
<accession>A0A9P4W8V1</accession>
<evidence type="ECO:0000259" key="2">
    <source>
        <dbReference type="Pfam" id="PF21762"/>
    </source>
</evidence>
<proteinExistence type="predicted"/>
<dbReference type="SUPFAM" id="SSF53098">
    <property type="entry name" value="Ribonuclease H-like"/>
    <property type="match status" value="1"/>
</dbReference>
<dbReference type="GO" id="GO:0005634">
    <property type="term" value="C:nucleus"/>
    <property type="evidence" value="ECO:0007669"/>
    <property type="project" value="TreeGrafter"/>
</dbReference>
<dbReference type="InterPro" id="IPR012337">
    <property type="entry name" value="RNaseH-like_sf"/>
</dbReference>
<feature type="region of interest" description="Disordered" evidence="1">
    <location>
        <begin position="13"/>
        <end position="43"/>
    </location>
</feature>
<keyword evidence="4" id="KW-1185">Reference proteome</keyword>
<reference evidence="3" key="1">
    <citation type="submission" date="2019-04" db="EMBL/GenBank/DDBJ databases">
        <title>Sequencing of skin fungus with MAO and IRED activity.</title>
        <authorList>
            <person name="Marsaioli A.J."/>
            <person name="Bonatto J.M.C."/>
            <person name="Reis Junior O."/>
        </authorList>
    </citation>
    <scope>NUCLEOTIDE SEQUENCE</scope>
    <source>
        <strain evidence="3">30M1</strain>
    </source>
</reference>
<dbReference type="PANTHER" id="PTHR28083">
    <property type="entry name" value="GOOD FOR FULL DBP5 ACTIVITY PROTEIN 2"/>
    <property type="match status" value="1"/>
</dbReference>
<dbReference type="GO" id="GO:0003676">
    <property type="term" value="F:nucleic acid binding"/>
    <property type="evidence" value="ECO:0007669"/>
    <property type="project" value="InterPro"/>
</dbReference>
<evidence type="ECO:0000313" key="3">
    <source>
        <dbReference type="EMBL" id="KAF2998473.1"/>
    </source>
</evidence>
<dbReference type="AlphaFoldDB" id="A0A9P4W8V1"/>
<dbReference type="OrthoDB" id="5953249at2759"/>
<dbReference type="InterPro" id="IPR036397">
    <property type="entry name" value="RNaseH_sf"/>
</dbReference>
<feature type="domain" description="Gfd2/YDR514C-like C-terminal" evidence="2">
    <location>
        <begin position="73"/>
        <end position="277"/>
    </location>
</feature>
<feature type="region of interest" description="Disordered" evidence="1">
    <location>
        <begin position="353"/>
        <end position="376"/>
    </location>
</feature>
<evidence type="ECO:0000256" key="1">
    <source>
        <dbReference type="SAM" id="MobiDB-lite"/>
    </source>
</evidence>
<protein>
    <recommendedName>
        <fullName evidence="2">Gfd2/YDR514C-like C-terminal domain-containing protein</fullName>
    </recommendedName>
</protein>
<sequence length="404" mass="45322">MTDPKVSYAQALAATPNISPKEMMSELKKAYSEEDSKEDSMSRSEVLRDALGVSQQPHKNLSDTARKLAEHTVIICVDTESHTLNTDQMTELAIVQIAYARSSKQYQEGVGPHGRRLHKALDFMHFRIAEHAHLKSNRKNSLGPEGNRFGHSRWVTFEELRTILYHLFHRPVQSDDPELKGCLAPIVLVGHALEHDVENARKPGLDFDIAATRTVVATIDTQKLAKEGVNPIWSPPPGSATNEIGLKKLVEALGFEHTDDHTACNDAARTMMCAIIMVLEDKFTTNQSVTMKQVATEVENNSKTRPAMAYACHRFDTGPHRNRSAYSHVETYCDHVAKFKAWLRRYKDATRKFNEGSRKSPPEVKNELEPAAHPWSTWPPDSKLSIHYRPLSLGVSHSSAIDSD</sequence>
<evidence type="ECO:0000313" key="4">
    <source>
        <dbReference type="Proteomes" id="UP000801428"/>
    </source>
</evidence>
<feature type="compositionally biased region" description="Basic and acidic residues" evidence="1">
    <location>
        <begin position="23"/>
        <end position="43"/>
    </location>
</feature>
<dbReference type="EMBL" id="SWKU01000019">
    <property type="protein sequence ID" value="KAF2998473.1"/>
    <property type="molecule type" value="Genomic_DNA"/>
</dbReference>
<comment type="caution">
    <text evidence="3">The sequence shown here is derived from an EMBL/GenBank/DDBJ whole genome shotgun (WGS) entry which is preliminary data.</text>
</comment>
<gene>
    <name evidence="3" type="ORF">E8E13_002530</name>
</gene>
<dbReference type="Gene3D" id="3.30.420.10">
    <property type="entry name" value="Ribonuclease H-like superfamily/Ribonuclease H"/>
    <property type="match status" value="1"/>
</dbReference>
<dbReference type="PANTHER" id="PTHR28083:SF1">
    <property type="entry name" value="GOOD FOR FULL DBP5 ACTIVITY PROTEIN 2"/>
    <property type="match status" value="1"/>
</dbReference>